<dbReference type="OMA" id="PGQVLGC"/>
<dbReference type="Proteomes" id="UP000275843">
    <property type="component" value="Chromosome"/>
</dbReference>
<reference evidence="12" key="5">
    <citation type="submission" date="2018-10" db="EMBL/GenBank/DDBJ databases">
        <authorList>
            <person name="McCarthy S."/>
            <person name="Gradnigo J."/>
            <person name="Johnson T."/>
            <person name="Payne S."/>
            <person name="Lipzen A."/>
            <person name="Schackwitz W."/>
            <person name="Martin J."/>
            <person name="Moriyama E."/>
            <person name="Blum P."/>
        </authorList>
    </citation>
    <scope>NUCLEOTIDE SEQUENCE</scope>
    <source>
        <strain evidence="12">SARC-B</strain>
        <strain evidence="13">SARC-C</strain>
        <strain evidence="14">SULA</strain>
    </source>
</reference>
<evidence type="ECO:0000313" key="32">
    <source>
        <dbReference type="Proteomes" id="UP000275843"/>
    </source>
</evidence>
<dbReference type="RefSeq" id="WP_009990583.1">
    <property type="nucleotide sequence ID" value="NZ_CP011055.2"/>
</dbReference>
<dbReference type="GeneID" id="1455443"/>
<reference evidence="22 35" key="6">
    <citation type="journal article" date="2020" name="Nat. Commun.">
        <title>The structures of two archaeal type IV pili illuminate evolutionary relationships.</title>
        <authorList>
            <person name="Wang F."/>
            <person name="Baquero D.P."/>
            <person name="Su Z."/>
            <person name="Beltran L.C."/>
            <person name="Prangishvili D."/>
            <person name="Krupovic M."/>
            <person name="Egelman E.H."/>
        </authorList>
    </citation>
    <scope>NUCLEOTIDE SEQUENCE [LARGE SCALE GENOMIC DNA]</scope>
    <source>
        <strain evidence="22 35">POZ149</strain>
    </source>
</reference>
<dbReference type="FunFam" id="3.40.50.11840:FF:000003">
    <property type="entry name" value="2-(3-amino-3-carboxypropyl)histidine synthase subunit 1"/>
    <property type="match status" value="1"/>
</dbReference>
<dbReference type="KEGG" id="ssof:SULC_1312"/>
<comment type="catalytic activity">
    <reaction evidence="9 10">
        <text>L-histidyl-[translation elongation factor 2] + S-adenosyl-L-methionine = 2-[(3S)-amino-3-carboxypropyl]-L-histidyl-[translation elongation factor 2] + S-methyl-5'-thioadenosine + H(+)</text>
        <dbReference type="Rhea" id="RHEA:36783"/>
        <dbReference type="Rhea" id="RHEA-COMP:9748"/>
        <dbReference type="Rhea" id="RHEA-COMP:9749"/>
        <dbReference type="ChEBI" id="CHEBI:15378"/>
        <dbReference type="ChEBI" id="CHEBI:17509"/>
        <dbReference type="ChEBI" id="CHEBI:29979"/>
        <dbReference type="ChEBI" id="CHEBI:59789"/>
        <dbReference type="ChEBI" id="CHEBI:73995"/>
        <dbReference type="EC" id="2.5.1.108"/>
    </reaction>
</comment>
<dbReference type="GO" id="GO:0090560">
    <property type="term" value="F:2-(3-amino-3-carboxypropyl)histidine synthase activity"/>
    <property type="evidence" value="ECO:0007669"/>
    <property type="project" value="UniProtKB-UniRule"/>
</dbReference>
<dbReference type="EMBL" id="CP033240">
    <property type="protein sequence ID" value="AZF81155.1"/>
    <property type="molecule type" value="Genomic_DNA"/>
</dbReference>
<evidence type="ECO:0000313" key="22">
    <source>
        <dbReference type="EMBL" id="QPG50595.1"/>
    </source>
</evidence>
<evidence type="ECO:0000256" key="11">
    <source>
        <dbReference type="SAM" id="Coils"/>
    </source>
</evidence>
<dbReference type="UniPathway" id="UPA00559"/>
<dbReference type="EMBL" id="CP011057">
    <property type="protein sequence ID" value="AKA78998.1"/>
    <property type="molecule type" value="Genomic_DNA"/>
</dbReference>
<dbReference type="InterPro" id="IPR016435">
    <property type="entry name" value="DPH1/DPH2"/>
</dbReference>
<dbReference type="Pfam" id="PF01866">
    <property type="entry name" value="Diphthamide_syn"/>
    <property type="match status" value="1"/>
</dbReference>
<proteinExistence type="inferred from homology"/>
<comment type="cofactor">
    <cofactor evidence="1 10">
        <name>[4Fe-4S] cluster</name>
        <dbReference type="ChEBI" id="CHEBI:49883"/>
    </cofactor>
</comment>
<dbReference type="EMBL" id="CP033239">
    <property type="protein sequence ID" value="AZF78551.1"/>
    <property type="molecule type" value="Genomic_DNA"/>
</dbReference>
<evidence type="ECO:0000256" key="3">
    <source>
        <dbReference type="ARBA" id="ARBA00012221"/>
    </source>
</evidence>
<evidence type="ECO:0000256" key="8">
    <source>
        <dbReference type="ARBA" id="ARBA00023014"/>
    </source>
</evidence>
<dbReference type="GeneID" id="44129268"/>
<evidence type="ECO:0000313" key="30">
    <source>
        <dbReference type="Proteomes" id="UP000273194"/>
    </source>
</evidence>
<dbReference type="Proteomes" id="UP000282269">
    <property type="component" value="Chromosome"/>
</dbReference>
<dbReference type="Gene3D" id="3.40.50.11850">
    <property type="entry name" value="Diphthamide synthesis DPH1/DPH2 domain 2"/>
    <property type="match status" value="1"/>
</dbReference>
<evidence type="ECO:0000313" key="21">
    <source>
        <dbReference type="EMBL" id="AZF83794.1"/>
    </source>
</evidence>
<comment type="similarity">
    <text evidence="10">Belongs to the DPH1/DPH2 family.</text>
</comment>
<dbReference type="InterPro" id="IPR042264">
    <property type="entry name" value="DPH1/DPH2_2"/>
</dbReference>
<evidence type="ECO:0000256" key="6">
    <source>
        <dbReference type="ARBA" id="ARBA00022723"/>
    </source>
</evidence>
<keyword evidence="5 10" id="KW-0949">S-adenosyl-L-methionine</keyword>
<dbReference type="SFLD" id="SFLDS00032">
    <property type="entry name" value="Radical_SAM_3-amino-3-carboxyp"/>
    <property type="match status" value="1"/>
</dbReference>
<evidence type="ECO:0000313" key="23">
    <source>
        <dbReference type="EMBL" id="SAI83832.1"/>
    </source>
</evidence>
<evidence type="ECO:0000313" key="18">
    <source>
        <dbReference type="EMBL" id="AZF75941.1"/>
    </source>
</evidence>
<evidence type="ECO:0000256" key="10">
    <source>
        <dbReference type="PIRNR" id="PIRNR004967"/>
    </source>
</evidence>
<dbReference type="InterPro" id="IPR022428">
    <property type="entry name" value="Dph2_arc"/>
</dbReference>
<dbReference type="EMBL" id="LT549890">
    <property type="protein sequence ID" value="SAI83832.1"/>
    <property type="molecule type" value="Genomic_DNA"/>
</dbReference>
<keyword evidence="7 10" id="KW-0408">Iron</keyword>
<comment type="pathway">
    <text evidence="2 10">Protein modification; peptidyl-diphthamide biosynthesis.</text>
</comment>
<evidence type="ECO:0000313" key="16">
    <source>
        <dbReference type="EMBL" id="AZF70697.1"/>
    </source>
</evidence>
<name>A0A0E3K5R9_SACSO</name>
<keyword evidence="8 10" id="KW-0411">Iron-sulfur</keyword>
<evidence type="ECO:0000313" key="25">
    <source>
        <dbReference type="Proteomes" id="UP000033085"/>
    </source>
</evidence>
<evidence type="ECO:0000313" key="17">
    <source>
        <dbReference type="EMBL" id="AZF73317.1"/>
    </source>
</evidence>
<dbReference type="EMBL" id="CP033241">
    <property type="protein sequence ID" value="AZF83794.1"/>
    <property type="molecule type" value="Genomic_DNA"/>
</dbReference>
<keyword evidence="6 10" id="KW-0479">Metal-binding</keyword>
<evidence type="ECO:0000313" key="34">
    <source>
        <dbReference type="Proteomes" id="UP000282269"/>
    </source>
</evidence>
<evidence type="ECO:0000313" key="24">
    <source>
        <dbReference type="Proteomes" id="UP000033057"/>
    </source>
</evidence>
<dbReference type="KEGG" id="ssol:SULB_1314"/>
<evidence type="ECO:0000313" key="19">
    <source>
        <dbReference type="EMBL" id="AZF78551.1"/>
    </source>
</evidence>
<protein>
    <recommendedName>
        <fullName evidence="3 10">2-(3-amino-3-carboxypropyl)histidine synthase</fullName>
        <ecNumber evidence="3 10">2.5.1.108</ecNumber>
    </recommendedName>
</protein>
<dbReference type="GO" id="GO:0046872">
    <property type="term" value="F:metal ion binding"/>
    <property type="evidence" value="ECO:0007669"/>
    <property type="project" value="UniProtKB-KW"/>
</dbReference>
<dbReference type="EMBL" id="CP033238">
    <property type="protein sequence ID" value="AZF75941.1"/>
    <property type="molecule type" value="Genomic_DNA"/>
</dbReference>
<dbReference type="Proteomes" id="UP000594632">
    <property type="component" value="Chromosome"/>
</dbReference>
<dbReference type="OrthoDB" id="314at2157"/>
<dbReference type="PANTHER" id="PTHR10762:SF1">
    <property type="entry name" value="2-(3-AMINO-3-CARBOXYPROPYL)HISTIDINE SYNTHASE SUBUNIT 1"/>
    <property type="match status" value="1"/>
</dbReference>
<dbReference type="Proteomes" id="UP000278715">
    <property type="component" value="Chromosome"/>
</dbReference>
<evidence type="ECO:0000313" key="12">
    <source>
        <dbReference type="EMBL" id="AKA73608.1"/>
    </source>
</evidence>
<evidence type="ECO:0000313" key="26">
    <source>
        <dbReference type="Proteomes" id="UP000033106"/>
    </source>
</evidence>
<dbReference type="GO" id="GO:0051539">
    <property type="term" value="F:4 iron, 4 sulfur cluster binding"/>
    <property type="evidence" value="ECO:0007669"/>
    <property type="project" value="UniProtKB-UniRule"/>
</dbReference>
<dbReference type="EMBL" id="CP033237">
    <property type="protein sequence ID" value="AZF73317.1"/>
    <property type="molecule type" value="Genomic_DNA"/>
</dbReference>
<dbReference type="EMBL" id="CP011056">
    <property type="protein sequence ID" value="AKA76306.1"/>
    <property type="molecule type" value="Genomic_DNA"/>
</dbReference>
<evidence type="ECO:0000313" key="28">
    <source>
        <dbReference type="Proteomes" id="UP000267993"/>
    </source>
</evidence>
<dbReference type="Proteomes" id="UP000033106">
    <property type="component" value="Chromosome"/>
</dbReference>
<dbReference type="Proteomes" id="UP000076770">
    <property type="component" value="Chromosome i"/>
</dbReference>
<evidence type="ECO:0000313" key="33">
    <source>
        <dbReference type="Proteomes" id="UP000278715"/>
    </source>
</evidence>
<dbReference type="Proteomes" id="UP000267993">
    <property type="component" value="Chromosome"/>
</dbReference>
<dbReference type="PANTHER" id="PTHR10762">
    <property type="entry name" value="DIPHTHAMIDE BIOSYNTHESIS PROTEIN"/>
    <property type="match status" value="1"/>
</dbReference>
<dbReference type="InterPro" id="IPR042263">
    <property type="entry name" value="DPH1/DPH2_1"/>
</dbReference>
<dbReference type="EMBL" id="CP033235">
    <property type="protein sequence ID" value="AZF68077.1"/>
    <property type="molecule type" value="Genomic_DNA"/>
</dbReference>
<dbReference type="KEGG" id="ssoa:SULA_1313"/>
<dbReference type="PATRIC" id="fig|2287.6.peg.1363"/>
<dbReference type="EMBL" id="CP011055">
    <property type="protein sequence ID" value="AKA73608.1"/>
    <property type="molecule type" value="Genomic_DNA"/>
</dbReference>
<keyword evidence="10" id="KW-0004">4Fe-4S</keyword>
<dbReference type="EMBL" id="CP050869">
    <property type="protein sequence ID" value="QPG50595.1"/>
    <property type="molecule type" value="Genomic_DNA"/>
</dbReference>
<dbReference type="PIRSF" id="PIRSF004967">
    <property type="entry name" value="DPH1"/>
    <property type="match status" value="1"/>
</dbReference>
<dbReference type="InterPro" id="IPR035435">
    <property type="entry name" value="DPH1/DPH2_euk_archaea"/>
</dbReference>
<dbReference type="NCBIfam" id="TIGR00322">
    <property type="entry name" value="diphth2_R"/>
    <property type="match status" value="1"/>
</dbReference>
<dbReference type="Proteomes" id="UP000273443">
    <property type="component" value="Chromosome"/>
</dbReference>
<dbReference type="Proteomes" id="UP000033085">
    <property type="component" value="Chromosome"/>
</dbReference>
<evidence type="ECO:0000256" key="7">
    <source>
        <dbReference type="ARBA" id="ARBA00023004"/>
    </source>
</evidence>
<evidence type="ECO:0000256" key="4">
    <source>
        <dbReference type="ARBA" id="ARBA00022679"/>
    </source>
</evidence>
<dbReference type="GO" id="GO:0017183">
    <property type="term" value="P:protein histidyl modification to diphthamide"/>
    <property type="evidence" value="ECO:0007669"/>
    <property type="project" value="UniProtKB-UniRule"/>
</dbReference>
<dbReference type="Gene3D" id="3.40.50.11860">
    <property type="entry name" value="Diphthamide synthesis DPH1/DPH2 domain 3"/>
    <property type="match status" value="1"/>
</dbReference>
<dbReference type="FunFam" id="3.40.50.11850:FF:000004">
    <property type="entry name" value="2-(3-amino-3-carboxypropyl)histidine synthase"/>
    <property type="match status" value="1"/>
</dbReference>
<dbReference type="Proteomes" id="UP000033057">
    <property type="component" value="Chromosome"/>
</dbReference>
<sequence>MSYNFEEERVIKEIREKNAKRVLLQFPEGLKYFSIDIVKKLREKLPNVNFIISGEPSWGACDIAEDEAQQVNADLIIHFGHTPYTWYYPKFPTIFINAESNLDISENALHSLENDISKYNGRKISLTATLQHVRLLSKIKSFLEDKGYDIVIGKPSNRFMFDGQVLGCDYKAAEVEADIYVIVSGGLFHALGLGLATNKPTIKLDPYLQKSEDITNDVRKILKVRYGKILQALDKRSWVIIQGVKVGQNRPNMIKYFYDKLTEKGYDVFTVTNKVLTLDILRNLDRNYIDVFLVTSCPRLPIDDLYNYEKPVLTPGEAKMIINNSLEPYIFPW</sequence>
<keyword evidence="4 10" id="KW-0808">Transferase</keyword>
<evidence type="ECO:0000313" key="27">
    <source>
        <dbReference type="Proteomes" id="UP000076770"/>
    </source>
</evidence>
<feature type="coiled-coil region" evidence="11">
    <location>
        <begin position="95"/>
        <end position="122"/>
    </location>
</feature>
<evidence type="ECO:0000256" key="1">
    <source>
        <dbReference type="ARBA" id="ARBA00001966"/>
    </source>
</evidence>
<reference evidence="28 29" key="4">
    <citation type="journal article" date="2018" name="Proc. Natl. Acad. Sci. U.S.A.">
        <title>Nonmutational mechanism of inheritance in the Archaeon Sulfolobus solfataricus.</title>
        <authorList>
            <person name="Payne S."/>
            <person name="McCarthy S."/>
            <person name="Johnson T."/>
            <person name="North E."/>
            <person name="Blum P."/>
        </authorList>
    </citation>
    <scope>NUCLEOTIDE SEQUENCE [LARGE SCALE GENOMIC DNA]</scope>
    <source>
        <strain evidence="16 28">SARC-H</strain>
        <strain evidence="17 32">SARC-I</strain>
        <strain evidence="19 33">SARC-N</strain>
        <strain evidence="20 34">SARC-O</strain>
        <strain evidence="21 29">SUL120</strain>
        <strain evidence="15 30">SULG</strain>
        <strain evidence="18 31">SULM</strain>
    </source>
</reference>
<evidence type="ECO:0000313" key="29">
    <source>
        <dbReference type="Proteomes" id="UP000269431"/>
    </source>
</evidence>
<evidence type="ECO:0000313" key="35">
    <source>
        <dbReference type="Proteomes" id="UP000594632"/>
    </source>
</evidence>
<gene>
    <name evidence="12" type="primary">dph2</name>
    <name evidence="22" type="ORF">HFC64_12985</name>
    <name evidence="23" type="ORF">SSOP1_0278</name>
    <name evidence="14" type="ORF">SULA_1313</name>
    <name evidence="12" type="ORF">SULB_1314</name>
    <name evidence="13" type="ORF">SULC_1312</name>
    <name evidence="15" type="ORF">SULG_06515</name>
    <name evidence="16" type="ORF">SULH_06515</name>
    <name evidence="17" type="ORF">SULI_06515</name>
    <name evidence="18" type="ORF">SULM_06515</name>
    <name evidence="19" type="ORF">SULN_06515</name>
    <name evidence="20" type="ORF">SULO_06525</name>
    <name evidence="21" type="ORF">SULZ_06760</name>
</gene>
<dbReference type="AlphaFoldDB" id="A0A0E3K5R9"/>
<dbReference type="InterPro" id="IPR042265">
    <property type="entry name" value="DPH1/DPH2_3"/>
</dbReference>
<evidence type="ECO:0000313" key="15">
    <source>
        <dbReference type="EMBL" id="AZF68077.1"/>
    </source>
</evidence>
<reference evidence="23" key="2">
    <citation type="submission" date="2016-04" db="EMBL/GenBank/DDBJ databases">
        <authorList>
            <person name="Evans L.H."/>
            <person name="Alamgir A."/>
            <person name="Owens N."/>
            <person name="Weber N.D."/>
            <person name="Virtaneva K."/>
            <person name="Barbian K."/>
            <person name="Babar A."/>
            <person name="Rosenke K."/>
        </authorList>
    </citation>
    <scope>NUCLEOTIDE SEQUENCE</scope>
    <source>
        <strain evidence="23">P1</strain>
    </source>
</reference>
<reference evidence="27" key="3">
    <citation type="submission" date="2016-04" db="EMBL/GenBank/DDBJ databases">
        <authorList>
            <person name="Shah S.A."/>
            <person name="Garrett R.A."/>
        </authorList>
    </citation>
    <scope>NUCLEOTIDE SEQUENCE [LARGE SCALE GENOMIC DNA]</scope>
    <source>
        <strain evidence="27">ATCC 35091 / DSM 1616 / JCM 8930 / NBRC 15331 / P1</strain>
    </source>
</reference>
<evidence type="ECO:0000256" key="2">
    <source>
        <dbReference type="ARBA" id="ARBA00005156"/>
    </source>
</evidence>
<accession>A0A0E3K5R9</accession>
<evidence type="ECO:0000256" key="5">
    <source>
        <dbReference type="ARBA" id="ARBA00022691"/>
    </source>
</evidence>
<dbReference type="Proteomes" id="UP000273194">
    <property type="component" value="Chromosome"/>
</dbReference>
<dbReference type="Proteomes" id="UP000269431">
    <property type="component" value="Chromosome"/>
</dbReference>
<dbReference type="EMBL" id="CP033236">
    <property type="protein sequence ID" value="AZF70697.1"/>
    <property type="molecule type" value="Genomic_DNA"/>
</dbReference>
<reference evidence="24 25" key="1">
    <citation type="journal article" date="2015" name="Genome Announc.">
        <title>Complete Genome Sequence of Sulfolobus solfataricus Strain 98/2 and Evolved Derivatives.</title>
        <authorList>
            <person name="McCarthy S."/>
            <person name="Gradnigo J."/>
            <person name="Johnson T."/>
            <person name="Payne S."/>
            <person name="Lipzen A."/>
            <person name="Martin J."/>
            <person name="Schackwitz W."/>
            <person name="Moriyama E."/>
            <person name="Blum P."/>
        </authorList>
    </citation>
    <scope>NUCLEOTIDE SEQUENCE [LARGE SCALE GENOMIC DNA]</scope>
    <source>
        <strain evidence="24">98/2 SULC</strain>
        <strain evidence="12">SARC-B</strain>
        <strain evidence="13">SARC-C</strain>
        <strain evidence="14 26">SULA</strain>
        <strain evidence="25">SULB</strain>
    </source>
</reference>
<evidence type="ECO:0000313" key="20">
    <source>
        <dbReference type="EMBL" id="AZF81155.1"/>
    </source>
</evidence>
<evidence type="ECO:0000256" key="9">
    <source>
        <dbReference type="ARBA" id="ARBA00048403"/>
    </source>
</evidence>
<evidence type="ECO:0000313" key="14">
    <source>
        <dbReference type="EMBL" id="AKA78998.1"/>
    </source>
</evidence>
<comment type="function">
    <text evidence="10">Catalyzes the first step of diphthamide biosynthesis, i.e. the transfer of the 3-amino-3-carboxypropyl group from S-adenosyl-L-methionine (SAM) to the C2 position of the imidazole ring of the target histidine residue in translation elongation factor 2 (EF-2).</text>
</comment>
<keyword evidence="11" id="KW-0175">Coiled coil</keyword>
<evidence type="ECO:0000313" key="31">
    <source>
        <dbReference type="Proteomes" id="UP000273443"/>
    </source>
</evidence>
<evidence type="ECO:0000313" key="13">
    <source>
        <dbReference type="EMBL" id="AKA76306.1"/>
    </source>
</evidence>
<dbReference type="EC" id="2.5.1.108" evidence="3 10"/>
<organism evidence="12 25">
    <name type="scientific">Saccharolobus solfataricus</name>
    <name type="common">Sulfolobus solfataricus</name>
    <dbReference type="NCBI Taxonomy" id="2287"/>
    <lineage>
        <taxon>Archaea</taxon>
        <taxon>Thermoproteota</taxon>
        <taxon>Thermoprotei</taxon>
        <taxon>Sulfolobales</taxon>
        <taxon>Sulfolobaceae</taxon>
        <taxon>Saccharolobus</taxon>
    </lineage>
</organism>
<dbReference type="Gene3D" id="3.40.50.11840">
    <property type="entry name" value="Diphthamide synthesis DPH1/DPH2 domain 1"/>
    <property type="match status" value="1"/>
</dbReference>
<dbReference type="NCBIfam" id="TIGR03682">
    <property type="entry name" value="arCOG04112"/>
    <property type="match status" value="1"/>
</dbReference>